<evidence type="ECO:0000313" key="2">
    <source>
        <dbReference type="Proteomes" id="UP000479190"/>
    </source>
</evidence>
<dbReference type="Proteomes" id="UP000479190">
    <property type="component" value="Unassembled WGS sequence"/>
</dbReference>
<organism evidence="1 2">
    <name type="scientific">Trichogramma brassicae</name>
    <dbReference type="NCBI Taxonomy" id="86971"/>
    <lineage>
        <taxon>Eukaryota</taxon>
        <taxon>Metazoa</taxon>
        <taxon>Ecdysozoa</taxon>
        <taxon>Arthropoda</taxon>
        <taxon>Hexapoda</taxon>
        <taxon>Insecta</taxon>
        <taxon>Pterygota</taxon>
        <taxon>Neoptera</taxon>
        <taxon>Endopterygota</taxon>
        <taxon>Hymenoptera</taxon>
        <taxon>Apocrita</taxon>
        <taxon>Proctotrupomorpha</taxon>
        <taxon>Chalcidoidea</taxon>
        <taxon>Trichogrammatidae</taxon>
        <taxon>Trichogramma</taxon>
    </lineage>
</organism>
<proteinExistence type="predicted"/>
<gene>
    <name evidence="1" type="ORF">TBRA_LOCUS4098</name>
</gene>
<dbReference type="EMBL" id="CADCXV010000668">
    <property type="protein sequence ID" value="CAB0032151.1"/>
    <property type="molecule type" value="Genomic_DNA"/>
</dbReference>
<sequence>MTHVSFGGGLWYTRLASSMPSASRARSSSCPTDIMLDLRTCICKSGRMFVCTSLVKIFIELPVARSSPKIKRRSVSIACRIPAVVHGVRGCQTRDRSIRKSNTLAKACVPEKLTQPIRMWPSFNALAARSSGRAATAACVPAYALRSVLTTSLSKCGAPSDVLSASAISSLVSHSLRSLISIRVVCCRALTVAMSLRTLPNSAPRVKALSTFFLSCSTRALAALRLMFWTLLPTDCCNVGSDLSVHRMSAYEDVSFALIMIASGQW</sequence>
<name>A0A6H5IAE3_9HYME</name>
<dbReference type="AlphaFoldDB" id="A0A6H5IAE3"/>
<accession>A0A6H5IAE3</accession>
<keyword evidence="2" id="KW-1185">Reference proteome</keyword>
<protein>
    <submittedName>
        <fullName evidence="1">Uncharacterized protein</fullName>
    </submittedName>
</protein>
<reference evidence="1 2" key="1">
    <citation type="submission" date="2020-02" db="EMBL/GenBank/DDBJ databases">
        <authorList>
            <person name="Ferguson B K."/>
        </authorList>
    </citation>
    <scope>NUCLEOTIDE SEQUENCE [LARGE SCALE GENOMIC DNA]</scope>
</reference>
<evidence type="ECO:0000313" key="1">
    <source>
        <dbReference type="EMBL" id="CAB0032151.1"/>
    </source>
</evidence>